<dbReference type="InterPro" id="IPR017970">
    <property type="entry name" value="Homeobox_CS"/>
</dbReference>
<dbReference type="EMBL" id="KE345203">
    <property type="protein sequence ID" value="EXB95447.1"/>
    <property type="molecule type" value="Genomic_DNA"/>
</dbReference>
<dbReference type="InterPro" id="IPR001356">
    <property type="entry name" value="HD"/>
</dbReference>
<evidence type="ECO:0000256" key="3">
    <source>
        <dbReference type="ARBA" id="ARBA00023125"/>
    </source>
</evidence>
<evidence type="ECO:0000256" key="10">
    <source>
        <dbReference type="RuleBase" id="RU369038"/>
    </source>
</evidence>
<comment type="function">
    <text evidence="10">Transcription factor.</text>
</comment>
<dbReference type="AlphaFoldDB" id="W9S9Y3"/>
<dbReference type="PRINTS" id="PR00031">
    <property type="entry name" value="HTHREPRESSR"/>
</dbReference>
<dbReference type="InterPro" id="IPR003106">
    <property type="entry name" value="Leu_zip_homeo"/>
</dbReference>
<reference evidence="15" key="1">
    <citation type="submission" date="2013-01" db="EMBL/GenBank/DDBJ databases">
        <title>Draft Genome Sequence of a Mulberry Tree, Morus notabilis C.K. Schneid.</title>
        <authorList>
            <person name="He N."/>
            <person name="Zhao S."/>
        </authorList>
    </citation>
    <scope>NUCLEOTIDE SEQUENCE</scope>
</reference>
<keyword evidence="2 10" id="KW-0805">Transcription regulation</keyword>
<keyword evidence="4 8" id="KW-0371">Homeobox</keyword>
<feature type="DNA-binding region" description="Homeobox" evidence="8">
    <location>
        <begin position="36"/>
        <end position="95"/>
    </location>
</feature>
<dbReference type="OrthoDB" id="6159439at2759"/>
<feature type="compositionally biased region" description="Polar residues" evidence="12">
    <location>
        <begin position="153"/>
        <end position="171"/>
    </location>
</feature>
<dbReference type="Pfam" id="PF02183">
    <property type="entry name" value="HALZ"/>
    <property type="match status" value="1"/>
</dbReference>
<dbReference type="GO" id="GO:0043565">
    <property type="term" value="F:sequence-specific DNA binding"/>
    <property type="evidence" value="ECO:0007669"/>
    <property type="project" value="InterPro"/>
</dbReference>
<dbReference type="GO" id="GO:0045893">
    <property type="term" value="P:positive regulation of DNA-templated transcription"/>
    <property type="evidence" value="ECO:0007669"/>
    <property type="project" value="TreeGrafter"/>
</dbReference>
<keyword evidence="6 8" id="KW-0539">Nucleus</keyword>
<dbReference type="GO" id="GO:0000981">
    <property type="term" value="F:DNA-binding transcription factor activity, RNA polymerase II-specific"/>
    <property type="evidence" value="ECO:0007669"/>
    <property type="project" value="UniProtKB-UniRule"/>
</dbReference>
<evidence type="ECO:0000256" key="6">
    <source>
        <dbReference type="ARBA" id="ARBA00023242"/>
    </source>
</evidence>
<keyword evidence="3 8" id="KW-0238">DNA-binding</keyword>
<dbReference type="InterPro" id="IPR009057">
    <property type="entry name" value="Homeodomain-like_sf"/>
</dbReference>
<dbReference type="PANTHER" id="PTHR24326:SF591">
    <property type="entry name" value="HOMEOBOX-LEUCINE ZIPPER PROTEIN ATHB-51-RELATED"/>
    <property type="match status" value="1"/>
</dbReference>
<dbReference type="PANTHER" id="PTHR24326">
    <property type="entry name" value="HOMEOBOX-LEUCINE ZIPPER PROTEIN"/>
    <property type="match status" value="1"/>
</dbReference>
<dbReference type="PROSITE" id="PS50071">
    <property type="entry name" value="HOMEOBOX_2"/>
    <property type="match status" value="1"/>
</dbReference>
<evidence type="ECO:0000313" key="14">
    <source>
        <dbReference type="EMBL" id="EXB95447.1"/>
    </source>
</evidence>
<keyword evidence="15" id="KW-1185">Reference proteome</keyword>
<evidence type="ECO:0000313" key="15">
    <source>
        <dbReference type="Proteomes" id="UP000030645"/>
    </source>
</evidence>
<evidence type="ECO:0000256" key="9">
    <source>
        <dbReference type="RuleBase" id="RU000682"/>
    </source>
</evidence>
<feature type="domain" description="Homeobox" evidence="13">
    <location>
        <begin position="34"/>
        <end position="94"/>
    </location>
</feature>
<dbReference type="InterPro" id="IPR045224">
    <property type="entry name" value="HDZip_class_I_plant"/>
</dbReference>
<comment type="similarity">
    <text evidence="7 10">Belongs to the HD-ZIP homeobox family. Class I subfamily.</text>
</comment>
<dbReference type="SMART" id="SM00389">
    <property type="entry name" value="HOX"/>
    <property type="match status" value="1"/>
</dbReference>
<accession>W9S9Y3</accession>
<feature type="region of interest" description="Disordered" evidence="12">
    <location>
        <begin position="145"/>
        <end position="171"/>
    </location>
</feature>
<keyword evidence="5 10" id="KW-0804">Transcription</keyword>
<evidence type="ECO:0000256" key="4">
    <source>
        <dbReference type="ARBA" id="ARBA00023155"/>
    </source>
</evidence>
<organism evidence="14 15">
    <name type="scientific">Morus notabilis</name>
    <dbReference type="NCBI Taxonomy" id="981085"/>
    <lineage>
        <taxon>Eukaryota</taxon>
        <taxon>Viridiplantae</taxon>
        <taxon>Streptophyta</taxon>
        <taxon>Embryophyta</taxon>
        <taxon>Tracheophyta</taxon>
        <taxon>Spermatophyta</taxon>
        <taxon>Magnoliopsida</taxon>
        <taxon>eudicotyledons</taxon>
        <taxon>Gunneridae</taxon>
        <taxon>Pentapetalae</taxon>
        <taxon>rosids</taxon>
        <taxon>fabids</taxon>
        <taxon>Rosales</taxon>
        <taxon>Moraceae</taxon>
        <taxon>Moreae</taxon>
        <taxon>Morus</taxon>
    </lineage>
</organism>
<dbReference type="Gene3D" id="1.10.10.60">
    <property type="entry name" value="Homeodomain-like"/>
    <property type="match status" value="1"/>
</dbReference>
<dbReference type="FunFam" id="1.10.10.60:FF:000385">
    <property type="entry name" value="Putative homeobox-leucine zipper protein ATHB-51"/>
    <property type="match status" value="1"/>
</dbReference>
<dbReference type="Pfam" id="PF00046">
    <property type="entry name" value="Homeodomain"/>
    <property type="match status" value="1"/>
</dbReference>
<gene>
    <name evidence="14" type="ORF">L484_002276</name>
</gene>
<dbReference type="GO" id="GO:0005634">
    <property type="term" value="C:nucleus"/>
    <property type="evidence" value="ECO:0007669"/>
    <property type="project" value="UniProtKB-SubCell"/>
</dbReference>
<dbReference type="Proteomes" id="UP000030645">
    <property type="component" value="Unassembled WGS sequence"/>
</dbReference>
<proteinExistence type="inferred from homology"/>
<dbReference type="KEGG" id="mnt:21385854"/>
<feature type="coiled-coil region" evidence="11">
    <location>
        <begin position="86"/>
        <end position="127"/>
    </location>
</feature>
<comment type="subcellular location">
    <subcellularLocation>
        <location evidence="1 8 9">Nucleus</location>
    </subcellularLocation>
</comment>
<sequence>MEMKHQGMLSEAVSQGLVPGMEMKNNINNSIISSSYGDKKKRLTSDQLDSLERSFQEEIKLDPDRKMKLSRELGLQPRQIAVWFQNRRARWKAKQVERLYDTLKQEFDAISKEKQKLQDEVMKLKAMLRDQITWKQVSTGGYTEISGGEETVESTSGAIRSSSIKSQGTNQHQMAADQCNNIFTMEEYNPVSPPTNYWGHLPSYP</sequence>
<name>W9S9Y3_9ROSA</name>
<evidence type="ECO:0000256" key="2">
    <source>
        <dbReference type="ARBA" id="ARBA00023015"/>
    </source>
</evidence>
<evidence type="ECO:0000259" key="13">
    <source>
        <dbReference type="PROSITE" id="PS50071"/>
    </source>
</evidence>
<evidence type="ECO:0000256" key="12">
    <source>
        <dbReference type="SAM" id="MobiDB-lite"/>
    </source>
</evidence>
<evidence type="ECO:0000256" key="7">
    <source>
        <dbReference type="ARBA" id="ARBA00025748"/>
    </source>
</evidence>
<dbReference type="CDD" id="cd00086">
    <property type="entry name" value="homeodomain"/>
    <property type="match status" value="1"/>
</dbReference>
<dbReference type="SUPFAM" id="SSF46689">
    <property type="entry name" value="Homeodomain-like"/>
    <property type="match status" value="1"/>
</dbReference>
<dbReference type="PROSITE" id="PS00027">
    <property type="entry name" value="HOMEOBOX_1"/>
    <property type="match status" value="1"/>
</dbReference>
<evidence type="ECO:0000256" key="11">
    <source>
        <dbReference type="SAM" id="Coils"/>
    </source>
</evidence>
<keyword evidence="11" id="KW-0175">Coiled coil</keyword>
<evidence type="ECO:0000256" key="5">
    <source>
        <dbReference type="ARBA" id="ARBA00023163"/>
    </source>
</evidence>
<protein>
    <recommendedName>
        <fullName evidence="10">Homeobox-leucine zipper protein</fullName>
    </recommendedName>
    <alternativeName>
        <fullName evidence="10">HD-ZIP protein</fullName>
    </alternativeName>
    <alternativeName>
        <fullName evidence="10">Homeodomain transcription factor</fullName>
    </alternativeName>
</protein>
<dbReference type="InterPro" id="IPR000047">
    <property type="entry name" value="HTH_motif"/>
</dbReference>
<evidence type="ECO:0000256" key="8">
    <source>
        <dbReference type="PROSITE-ProRule" id="PRU00108"/>
    </source>
</evidence>
<evidence type="ECO:0000256" key="1">
    <source>
        <dbReference type="ARBA" id="ARBA00004123"/>
    </source>
</evidence>
<dbReference type="eggNOG" id="KOG0483">
    <property type="taxonomic scope" value="Eukaryota"/>
</dbReference>